<sequence>MKLKNKILITAALTLPVLATSCTQKVETTKNTSIDITTPEIPRDNQDKPISPQKEVIEKPKTEQIKQPNKETKTEQTNKKDLETKKTEEQPQNNQEKKEEIIQSSETKSEQPKNENLENKETEIQPDFNDLESLQKDIIINNIYYKKRDALVGWSELKYNTDIFISLLNLPQSIKDKYQITYNESNDFKVDQQKGVIENILVTFNFKNHQKTYKYKLSGFKITENNPTINHKEQFLNKKTLNQNIRNLFPSLLAHMILYSENPQSYSQNENKSNCSSNDSCVINYESLLNKNRDLFKETTPNLNISLKTQFFEINETYKEKYVWNITAAKYNDLTGSIGLQVEIRNSDDNHNNEPDITQEFEFDGLRSLNPNNQNPLLSFFITPADLKDVINNLTSLKNKILNNKDNNNTIITLTSIEASSLKTKLFNKFLVSILDNQNTYHLSLSSQYTKNLLGLTQGFSIYPFYTHLSSNNINNLSISIEDDSQRNAKVVNFTFNFKYQIAIQNSYSSLRDNSLDGEHYIKLEISSQVPISGLSQTS</sequence>
<comment type="caution">
    <text evidence="3">The sequence shown here is derived from an EMBL/GenBank/DDBJ whole genome shotgun (WGS) entry which is preliminary data.</text>
</comment>
<feature type="signal peptide" evidence="2">
    <location>
        <begin position="1"/>
        <end position="19"/>
    </location>
</feature>
<reference evidence="3 4" key="1">
    <citation type="submission" date="2019-03" db="EMBL/GenBank/DDBJ databases">
        <title>Genomic Encyclopedia of Archaeal and Bacterial Type Strains, Phase II (KMG-II): from individual species to whole genera.</title>
        <authorList>
            <person name="Goeker M."/>
        </authorList>
    </citation>
    <scope>NUCLEOTIDE SEQUENCE [LARGE SCALE GENOMIC DNA]</scope>
    <source>
        <strain evidence="3 4">ATCC 35214</strain>
    </source>
</reference>
<feature type="compositionally biased region" description="Basic and acidic residues" evidence="1">
    <location>
        <begin position="55"/>
        <end position="123"/>
    </location>
</feature>
<evidence type="ECO:0000256" key="1">
    <source>
        <dbReference type="SAM" id="MobiDB-lite"/>
    </source>
</evidence>
<dbReference type="OrthoDB" id="394969at2"/>
<feature type="chain" id="PRO_5020697955" evidence="2">
    <location>
        <begin position="20"/>
        <end position="539"/>
    </location>
</feature>
<organism evidence="3 4">
    <name type="scientific">Mycoplasmopsis mustelae</name>
    <dbReference type="NCBI Taxonomy" id="171289"/>
    <lineage>
        <taxon>Bacteria</taxon>
        <taxon>Bacillati</taxon>
        <taxon>Mycoplasmatota</taxon>
        <taxon>Mycoplasmoidales</taxon>
        <taxon>Metamycoplasmataceae</taxon>
        <taxon>Mycoplasmopsis</taxon>
    </lineage>
</organism>
<name>A0A4R7UCE4_9BACT</name>
<evidence type="ECO:0000256" key="2">
    <source>
        <dbReference type="SAM" id="SignalP"/>
    </source>
</evidence>
<keyword evidence="2" id="KW-0732">Signal</keyword>
<dbReference type="Proteomes" id="UP000295757">
    <property type="component" value="Unassembled WGS sequence"/>
</dbReference>
<protein>
    <submittedName>
        <fullName evidence="3">LppA/P72 family lipoprotein</fullName>
    </submittedName>
</protein>
<dbReference type="RefSeq" id="WP_134109950.1">
    <property type="nucleotide sequence ID" value="NZ_SOCN01000001.1"/>
</dbReference>
<evidence type="ECO:0000313" key="3">
    <source>
        <dbReference type="EMBL" id="TDV24088.1"/>
    </source>
</evidence>
<keyword evidence="4" id="KW-1185">Reference proteome</keyword>
<dbReference type="EMBL" id="SOCN01000001">
    <property type="protein sequence ID" value="TDV24088.1"/>
    <property type="molecule type" value="Genomic_DNA"/>
</dbReference>
<feature type="region of interest" description="Disordered" evidence="1">
    <location>
        <begin position="26"/>
        <end position="124"/>
    </location>
</feature>
<gene>
    <name evidence="3" type="ORF">BCF59_0032</name>
</gene>
<evidence type="ECO:0000313" key="4">
    <source>
        <dbReference type="Proteomes" id="UP000295757"/>
    </source>
</evidence>
<keyword evidence="3" id="KW-0449">Lipoprotein</keyword>
<dbReference type="PROSITE" id="PS51257">
    <property type="entry name" value="PROKAR_LIPOPROTEIN"/>
    <property type="match status" value="1"/>
</dbReference>
<proteinExistence type="predicted"/>
<dbReference type="AlphaFoldDB" id="A0A4R7UCE4"/>
<dbReference type="NCBIfam" id="NF045959">
    <property type="entry name" value="LppA_rel_LP"/>
    <property type="match status" value="1"/>
</dbReference>
<accession>A0A4R7UCE4</accession>
<feature type="compositionally biased region" description="Polar residues" evidence="1">
    <location>
        <begin position="26"/>
        <end position="36"/>
    </location>
</feature>